<reference evidence="1" key="1">
    <citation type="journal article" date="2023" name="Mol. Phylogenet. Evol.">
        <title>Genome-scale phylogeny and comparative genomics of the fungal order Sordariales.</title>
        <authorList>
            <person name="Hensen N."/>
            <person name="Bonometti L."/>
            <person name="Westerberg I."/>
            <person name="Brannstrom I.O."/>
            <person name="Guillou S."/>
            <person name="Cros-Aarteil S."/>
            <person name="Calhoun S."/>
            <person name="Haridas S."/>
            <person name="Kuo A."/>
            <person name="Mondo S."/>
            <person name="Pangilinan J."/>
            <person name="Riley R."/>
            <person name="LaButti K."/>
            <person name="Andreopoulos B."/>
            <person name="Lipzen A."/>
            <person name="Chen C."/>
            <person name="Yan M."/>
            <person name="Daum C."/>
            <person name="Ng V."/>
            <person name="Clum A."/>
            <person name="Steindorff A."/>
            <person name="Ohm R.A."/>
            <person name="Martin F."/>
            <person name="Silar P."/>
            <person name="Natvig D.O."/>
            <person name="Lalanne C."/>
            <person name="Gautier V."/>
            <person name="Ament-Velasquez S.L."/>
            <person name="Kruys A."/>
            <person name="Hutchinson M.I."/>
            <person name="Powell A.J."/>
            <person name="Barry K."/>
            <person name="Miller A.N."/>
            <person name="Grigoriev I.V."/>
            <person name="Debuchy R."/>
            <person name="Gladieux P."/>
            <person name="Hiltunen Thoren M."/>
            <person name="Johannesson H."/>
        </authorList>
    </citation>
    <scope>NUCLEOTIDE SEQUENCE</scope>
    <source>
        <strain evidence="1">CBS 314.62</strain>
    </source>
</reference>
<dbReference type="EMBL" id="JAULSO010000002">
    <property type="protein sequence ID" value="KAK3688711.1"/>
    <property type="molecule type" value="Genomic_DNA"/>
</dbReference>
<gene>
    <name evidence="1" type="ORF">B0T22DRAFT_440240</name>
</gene>
<name>A0AAE1CCN3_9PEZI</name>
<sequence length="230" mass="26293">MSNTLQAHRQSLFEALEWVTAELEKREIPHAVAGGMAMLFLGSQERVVSDIDLSVDADIAEVIIREFEGSANIANHDSLEAVDDIINMQVFTADQNHEEGVTERVVQVDLIFSGHFGIPEELRPCTTRDFNMPAHTVIMRTTCYILNLEVMFRTKLRAFYDPSRTGGNDFDDLMWMLEHHTEAVRGFAHRLERGDSDDMRVALSEENQRAYFDQPDKWSELYDKVLGLLD</sequence>
<comment type="caution">
    <text evidence="1">The sequence shown here is derived from an EMBL/GenBank/DDBJ whole genome shotgun (WGS) entry which is preliminary data.</text>
</comment>
<dbReference type="SUPFAM" id="SSF81301">
    <property type="entry name" value="Nucleotidyltransferase"/>
    <property type="match status" value="1"/>
</dbReference>
<evidence type="ECO:0000313" key="2">
    <source>
        <dbReference type="Proteomes" id="UP001270362"/>
    </source>
</evidence>
<evidence type="ECO:0008006" key="3">
    <source>
        <dbReference type="Google" id="ProtNLM"/>
    </source>
</evidence>
<protein>
    <recommendedName>
        <fullName evidence="3">Nucleotidyl transferase AbiEii toxin, Type IV TA system</fullName>
    </recommendedName>
</protein>
<reference evidence="1" key="2">
    <citation type="submission" date="2023-06" db="EMBL/GenBank/DDBJ databases">
        <authorList>
            <consortium name="Lawrence Berkeley National Laboratory"/>
            <person name="Haridas S."/>
            <person name="Hensen N."/>
            <person name="Bonometti L."/>
            <person name="Westerberg I."/>
            <person name="Brannstrom I.O."/>
            <person name="Guillou S."/>
            <person name="Cros-Aarteil S."/>
            <person name="Calhoun S."/>
            <person name="Kuo A."/>
            <person name="Mondo S."/>
            <person name="Pangilinan J."/>
            <person name="Riley R."/>
            <person name="Labutti K."/>
            <person name="Andreopoulos B."/>
            <person name="Lipzen A."/>
            <person name="Chen C."/>
            <person name="Yanf M."/>
            <person name="Daum C."/>
            <person name="Ng V."/>
            <person name="Clum A."/>
            <person name="Steindorff A."/>
            <person name="Ohm R."/>
            <person name="Martin F."/>
            <person name="Silar P."/>
            <person name="Natvig D."/>
            <person name="Lalanne C."/>
            <person name="Gautier V."/>
            <person name="Ament-Velasquez S.L."/>
            <person name="Kruys A."/>
            <person name="Hutchinson M.I."/>
            <person name="Powell A.J."/>
            <person name="Barry K."/>
            <person name="Miller A.N."/>
            <person name="Grigoriev I.V."/>
            <person name="Debuchy R."/>
            <person name="Gladieux P."/>
            <person name="Thoren M.H."/>
            <person name="Johannesson H."/>
        </authorList>
    </citation>
    <scope>NUCLEOTIDE SEQUENCE</scope>
    <source>
        <strain evidence="1">CBS 314.62</strain>
    </source>
</reference>
<dbReference type="InterPro" id="IPR014942">
    <property type="entry name" value="AbiEii"/>
</dbReference>
<dbReference type="Gene3D" id="3.30.460.40">
    <property type="match status" value="1"/>
</dbReference>
<proteinExistence type="predicted"/>
<evidence type="ECO:0000313" key="1">
    <source>
        <dbReference type="EMBL" id="KAK3688711.1"/>
    </source>
</evidence>
<keyword evidence="2" id="KW-1185">Reference proteome</keyword>
<accession>A0AAE1CCN3</accession>
<dbReference type="InterPro" id="IPR043519">
    <property type="entry name" value="NT_sf"/>
</dbReference>
<dbReference type="Pfam" id="PF08843">
    <property type="entry name" value="AbiEii"/>
    <property type="match status" value="1"/>
</dbReference>
<dbReference type="AlphaFoldDB" id="A0AAE1CCN3"/>
<dbReference type="Proteomes" id="UP001270362">
    <property type="component" value="Unassembled WGS sequence"/>
</dbReference>
<organism evidence="1 2">
    <name type="scientific">Podospora appendiculata</name>
    <dbReference type="NCBI Taxonomy" id="314037"/>
    <lineage>
        <taxon>Eukaryota</taxon>
        <taxon>Fungi</taxon>
        <taxon>Dikarya</taxon>
        <taxon>Ascomycota</taxon>
        <taxon>Pezizomycotina</taxon>
        <taxon>Sordariomycetes</taxon>
        <taxon>Sordariomycetidae</taxon>
        <taxon>Sordariales</taxon>
        <taxon>Podosporaceae</taxon>
        <taxon>Podospora</taxon>
    </lineage>
</organism>